<comment type="caution">
    <text evidence="2">The sequence shown here is derived from an EMBL/GenBank/DDBJ whole genome shotgun (WGS) entry which is preliminary data.</text>
</comment>
<feature type="region of interest" description="Disordered" evidence="1">
    <location>
        <begin position="1"/>
        <end position="35"/>
    </location>
</feature>
<dbReference type="SUPFAM" id="SSF159888">
    <property type="entry name" value="YdhG-like"/>
    <property type="match status" value="1"/>
</dbReference>
<dbReference type="Proteomes" id="UP000660668">
    <property type="component" value="Unassembled WGS sequence"/>
</dbReference>
<dbReference type="RefSeq" id="WP_194697603.1">
    <property type="nucleotide sequence ID" value="NZ_JADKPO010000025.1"/>
</dbReference>
<evidence type="ECO:0000313" key="3">
    <source>
        <dbReference type="Proteomes" id="UP000660668"/>
    </source>
</evidence>
<protein>
    <submittedName>
        <fullName evidence="2">DUF1801 domain-containing protein</fullName>
    </submittedName>
</protein>
<dbReference type="AlphaFoldDB" id="A0A930VMG6"/>
<organism evidence="2 3">
    <name type="scientific">Nocardioides agariphilus</name>
    <dbReference type="NCBI Taxonomy" id="433664"/>
    <lineage>
        <taxon>Bacteria</taxon>
        <taxon>Bacillati</taxon>
        <taxon>Actinomycetota</taxon>
        <taxon>Actinomycetes</taxon>
        <taxon>Propionibacteriales</taxon>
        <taxon>Nocardioidaceae</taxon>
        <taxon>Nocardioides</taxon>
    </lineage>
</organism>
<feature type="compositionally biased region" description="Polar residues" evidence="1">
    <location>
        <begin position="1"/>
        <end position="12"/>
    </location>
</feature>
<keyword evidence="3" id="KW-1185">Reference proteome</keyword>
<evidence type="ECO:0000313" key="2">
    <source>
        <dbReference type="EMBL" id="MBF4769458.1"/>
    </source>
</evidence>
<gene>
    <name evidence="2" type="ORF">ISU10_16945</name>
</gene>
<sequence length="150" mass="16319">MTTKSGKNTSQFTDEERSAMQARASEVRTSSRAKDKAAAEAQACLDAIAEMPDHDKELAARVHELVTSAAPGLAPKTWYGMPAYASDGKVVCYFKAADKFKTRYAQLGFEQEADLDDGSMWPVVWAITELSAAQEREITKIVKKAARAAG</sequence>
<accession>A0A930VMG6</accession>
<proteinExistence type="predicted"/>
<dbReference type="Gene3D" id="3.90.1150.200">
    <property type="match status" value="1"/>
</dbReference>
<evidence type="ECO:0000256" key="1">
    <source>
        <dbReference type="SAM" id="MobiDB-lite"/>
    </source>
</evidence>
<dbReference type="EMBL" id="JADKPO010000025">
    <property type="protein sequence ID" value="MBF4769458.1"/>
    <property type="molecule type" value="Genomic_DNA"/>
</dbReference>
<name>A0A930VMG6_9ACTN</name>
<reference evidence="2" key="1">
    <citation type="submission" date="2020-11" db="EMBL/GenBank/DDBJ databases">
        <title>Nocardioides cynanchi sp. nov., isolated from soil of rhizosphere of Cynanchum wilfordii.</title>
        <authorList>
            <person name="Lee J.-S."/>
            <person name="Suh M.K."/>
            <person name="Kim J.-S."/>
        </authorList>
    </citation>
    <scope>NUCLEOTIDE SEQUENCE</scope>
    <source>
        <strain evidence="2">KCTC 19276</strain>
    </source>
</reference>